<evidence type="ECO:0000313" key="2">
    <source>
        <dbReference type="EMBL" id="CDW80374.1"/>
    </source>
</evidence>
<sequence>MVQVKSDQNLTRQQIYNYKSYPGNQVYEMVYSSDQRYIYFSTSCNYYLTYRNGIGQININDPTNPKIFTQNNKVEGQGQDRELMIKGLSANDDLVVGVMFHQNKLDGQKIGVTVLIPSQDSFKLYYQDDLNYNNIDIQSSMIINNTFVRFFMQVYESSQSQRYQQIGEFDLTKQDKIIFKNLQDYPFKWTFYTNMLVRNISQLFIFGSMKQKYGYNSQAFINPYIEDPTCKYQQPIGNGQSYNVKSEVDLGVDYDSIYIRIKVISFEDIKPMDPETLIKGEFKNVYNNQKPCDLPQKGFEVITPESKNETVKCFVDIPCFTMIGEIKAEFDCSNLNNSLKMNLYNSSENNLWNYVNLVQLQSQADSILSIKYNLTFQVFWPCEIGNVSKFNDQNIYLLRNRSIANVQLNMFKFVDDNSCFKHEIQEVIQDDSPPFFKSYVPKLITAPNLINYYDIPKIQDNQGDNYTLIINFGEAFPFITLKDERMKISPTLNESGKYVVIFQLKQVKYPNLSSFYHLDIIVENQKNNDTNQSLNSKTFQMTNSAIITSINATGFAIVKFKDKLFLDTIAPLECYQFVSDIIAPSNDCNQFSSQYSVYTQLLQLSDEIDYPMNDYFSQYGYNSINVIINLGTIFMILVINILIIFLTLMLKVLTRLIPRLRSLYKWVVSKLFMNYYIRFFLEAYLELALCSLINFQLDKRISSSFGQRIGVIASTLIMISIFLFPMLILLLLVAYQNQLDEPENIRKFGSCYELYRTDRLSILLRDEPIYQIIILMVSSLAILIYIINYKPCKSKFDNYLEIFNELSVLASFYVQMCYTDFLNENSQIKMNIGWVLIFISCGSYGVNMLIILIMLLVHQTQSISRICKLMLVRIKQFIRLYMKARTKARITQINLEQQKKNMKNPIAFLNKQSQETIILKKNINLENILNNEDQGIFVQSIQSSSPINSSISFSSKKSLIQQEESKVNYKDQKYQNSTLLEINNHKISLEKNNIKEENKVSWSRIKRLDSLKLNNHKSNLVNDNQVIEKPNQVELFNIFGFQLQDQNMYQRK</sequence>
<keyword evidence="3" id="KW-1185">Reference proteome</keyword>
<organism evidence="2 3">
    <name type="scientific">Stylonychia lemnae</name>
    <name type="common">Ciliate</name>
    <dbReference type="NCBI Taxonomy" id="5949"/>
    <lineage>
        <taxon>Eukaryota</taxon>
        <taxon>Sar</taxon>
        <taxon>Alveolata</taxon>
        <taxon>Ciliophora</taxon>
        <taxon>Intramacronucleata</taxon>
        <taxon>Spirotrichea</taxon>
        <taxon>Stichotrichia</taxon>
        <taxon>Sporadotrichida</taxon>
        <taxon>Oxytrichidae</taxon>
        <taxon>Stylonychinae</taxon>
        <taxon>Stylonychia</taxon>
    </lineage>
</organism>
<protein>
    <recommendedName>
        <fullName evidence="4">TRP C-terminal domain-containing protein</fullName>
    </recommendedName>
</protein>
<feature type="transmembrane region" description="Helical" evidence="1">
    <location>
        <begin position="834"/>
        <end position="857"/>
    </location>
</feature>
<evidence type="ECO:0000256" key="1">
    <source>
        <dbReference type="SAM" id="Phobius"/>
    </source>
</evidence>
<evidence type="ECO:0000313" key="3">
    <source>
        <dbReference type="Proteomes" id="UP000039865"/>
    </source>
</evidence>
<dbReference type="Proteomes" id="UP000039865">
    <property type="component" value="Unassembled WGS sequence"/>
</dbReference>
<dbReference type="OrthoDB" id="327841at2759"/>
<gene>
    <name evidence="2" type="primary">Contig12876.g13741</name>
    <name evidence="2" type="ORF">STYLEM_9372</name>
</gene>
<feature type="transmembrane region" description="Helical" evidence="1">
    <location>
        <begin position="709"/>
        <end position="735"/>
    </location>
</feature>
<dbReference type="InParanoid" id="A0A078ADT8"/>
<accession>A0A078ADT8</accession>
<keyword evidence="1" id="KW-1133">Transmembrane helix</keyword>
<keyword evidence="1" id="KW-0472">Membrane</keyword>
<name>A0A078ADT8_STYLE</name>
<dbReference type="EMBL" id="CCKQ01008911">
    <property type="protein sequence ID" value="CDW80374.1"/>
    <property type="molecule type" value="Genomic_DNA"/>
</dbReference>
<evidence type="ECO:0008006" key="4">
    <source>
        <dbReference type="Google" id="ProtNLM"/>
    </source>
</evidence>
<feature type="transmembrane region" description="Helical" evidence="1">
    <location>
        <begin position="769"/>
        <end position="787"/>
    </location>
</feature>
<dbReference type="AlphaFoldDB" id="A0A078ADT8"/>
<reference evidence="2 3" key="1">
    <citation type="submission" date="2014-06" db="EMBL/GenBank/DDBJ databases">
        <authorList>
            <person name="Swart Estienne"/>
        </authorList>
    </citation>
    <scope>NUCLEOTIDE SEQUENCE [LARGE SCALE GENOMIC DNA]</scope>
    <source>
        <strain evidence="2 3">130c</strain>
    </source>
</reference>
<feature type="transmembrane region" description="Helical" evidence="1">
    <location>
        <begin position="802"/>
        <end position="822"/>
    </location>
</feature>
<keyword evidence="1" id="KW-0812">Transmembrane</keyword>
<proteinExistence type="predicted"/>
<feature type="transmembrane region" description="Helical" evidence="1">
    <location>
        <begin position="626"/>
        <end position="654"/>
    </location>
</feature>